<feature type="transmembrane region" description="Helical" evidence="5">
    <location>
        <begin position="87"/>
        <end position="110"/>
    </location>
</feature>
<dbReference type="GO" id="GO:0005886">
    <property type="term" value="C:plasma membrane"/>
    <property type="evidence" value="ECO:0007669"/>
    <property type="project" value="TreeGrafter"/>
</dbReference>
<dbReference type="GO" id="GO:1902600">
    <property type="term" value="P:proton transmembrane transport"/>
    <property type="evidence" value="ECO:0007669"/>
    <property type="project" value="InterPro"/>
</dbReference>
<dbReference type="Gene3D" id="1.20.1530.20">
    <property type="match status" value="1"/>
</dbReference>
<keyword evidence="3 5" id="KW-1133">Transmembrane helix</keyword>
<keyword evidence="4 5" id="KW-0472">Membrane</keyword>
<dbReference type="OrthoDB" id="9781411at2"/>
<keyword evidence="2 5" id="KW-0812">Transmembrane</keyword>
<organism evidence="7 8">
    <name type="scientific">Indibacter alkaliphilus (strain CCUG 57479 / KCTC 22604 / LW1)</name>
    <dbReference type="NCBI Taxonomy" id="1189612"/>
    <lineage>
        <taxon>Bacteria</taxon>
        <taxon>Pseudomonadati</taxon>
        <taxon>Bacteroidota</taxon>
        <taxon>Cytophagia</taxon>
        <taxon>Cytophagales</taxon>
        <taxon>Cyclobacteriaceae</taxon>
    </lineage>
</organism>
<comment type="caution">
    <text evidence="7">The sequence shown here is derived from an EMBL/GenBank/DDBJ whole genome shotgun (WGS) entry which is preliminary data.</text>
</comment>
<dbReference type="Pfam" id="PF00999">
    <property type="entry name" value="Na_H_Exchanger"/>
    <property type="match status" value="1"/>
</dbReference>
<dbReference type="STRING" id="1189612.A33Q_1810"/>
<evidence type="ECO:0000256" key="2">
    <source>
        <dbReference type="ARBA" id="ARBA00022692"/>
    </source>
</evidence>
<evidence type="ECO:0000256" key="5">
    <source>
        <dbReference type="SAM" id="Phobius"/>
    </source>
</evidence>
<feature type="transmembrane region" description="Helical" evidence="5">
    <location>
        <begin position="31"/>
        <end position="50"/>
    </location>
</feature>
<dbReference type="Proteomes" id="UP000006073">
    <property type="component" value="Unassembled WGS sequence"/>
</dbReference>
<feature type="transmembrane region" description="Helical" evidence="5">
    <location>
        <begin position="6"/>
        <end position="22"/>
    </location>
</feature>
<evidence type="ECO:0000256" key="4">
    <source>
        <dbReference type="ARBA" id="ARBA00023136"/>
    </source>
</evidence>
<feature type="domain" description="Cation/H+ exchanger transmembrane" evidence="6">
    <location>
        <begin position="16"/>
        <end position="134"/>
    </location>
</feature>
<reference evidence="7 8" key="1">
    <citation type="journal article" date="2013" name="Genome Announc.">
        <title>Draft Genome Sequence of Indibacter alkaliphilus Strain LW1T, Isolated from Lonar Lake, a Haloalkaline Lake in the Buldana District of Maharashtra, India.</title>
        <authorList>
            <person name="Singh A."/>
            <person name="Kumar Jangir P."/>
            <person name="Sharma R."/>
            <person name="Singh A."/>
            <person name="Kumar Pinnaka A."/>
            <person name="Shivaji S."/>
        </authorList>
    </citation>
    <scope>NUCLEOTIDE SEQUENCE [LARGE SCALE GENOMIC DNA]</scope>
    <source>
        <strain evidence="8">CCUG 57479 / KCTC 22604 / LW1</strain>
    </source>
</reference>
<sequence length="153" mass="16489">MASDLFQNALIYLGTAIVFVPISKKLGIGSVLGYLIGGILVGPFALGLIGKEGHDVMHTAEFGVVMMLFVIGLELNPAQFWKMRTRILGLGGLQMLFTGLILFPLLYFLLSFSLSASLALSMSFAMSSTAIVLQSIHPTKCMFTKKVLGHSFA</sequence>
<dbReference type="AlphaFoldDB" id="S2DDB6"/>
<dbReference type="eggNOG" id="COG0475">
    <property type="taxonomic scope" value="Bacteria"/>
</dbReference>
<dbReference type="RefSeq" id="WP_009036021.1">
    <property type="nucleotide sequence ID" value="NZ_ALWO02000030.1"/>
</dbReference>
<dbReference type="EMBL" id="ALWO02000030">
    <property type="protein sequence ID" value="EOZ97162.1"/>
    <property type="molecule type" value="Genomic_DNA"/>
</dbReference>
<protein>
    <submittedName>
        <fullName evidence="7">Glutathione-regulated potassium-efflux system protein KefC</fullName>
    </submittedName>
</protein>
<proteinExistence type="predicted"/>
<dbReference type="GO" id="GO:0015297">
    <property type="term" value="F:antiporter activity"/>
    <property type="evidence" value="ECO:0007669"/>
    <property type="project" value="InterPro"/>
</dbReference>
<dbReference type="InterPro" id="IPR006153">
    <property type="entry name" value="Cation/H_exchanger_TM"/>
</dbReference>
<dbReference type="PANTHER" id="PTHR46157:SF4">
    <property type="entry name" value="K(+) EFFLUX ANTIPORTER 3, CHLOROPLASTIC"/>
    <property type="match status" value="1"/>
</dbReference>
<name>S2DDB6_INDAL</name>
<feature type="transmembrane region" description="Helical" evidence="5">
    <location>
        <begin position="56"/>
        <end position="75"/>
    </location>
</feature>
<comment type="subcellular location">
    <subcellularLocation>
        <location evidence="1">Membrane</location>
        <topology evidence="1">Multi-pass membrane protein</topology>
    </subcellularLocation>
</comment>
<evidence type="ECO:0000313" key="8">
    <source>
        <dbReference type="Proteomes" id="UP000006073"/>
    </source>
</evidence>
<dbReference type="InterPro" id="IPR038770">
    <property type="entry name" value="Na+/solute_symporter_sf"/>
</dbReference>
<evidence type="ECO:0000313" key="7">
    <source>
        <dbReference type="EMBL" id="EOZ97162.1"/>
    </source>
</evidence>
<evidence type="ECO:0000259" key="6">
    <source>
        <dbReference type="Pfam" id="PF00999"/>
    </source>
</evidence>
<gene>
    <name evidence="7" type="ORF">A33Q_1810</name>
</gene>
<keyword evidence="8" id="KW-1185">Reference proteome</keyword>
<evidence type="ECO:0000256" key="1">
    <source>
        <dbReference type="ARBA" id="ARBA00004141"/>
    </source>
</evidence>
<accession>S2DDB6</accession>
<feature type="transmembrane region" description="Helical" evidence="5">
    <location>
        <begin position="116"/>
        <end position="136"/>
    </location>
</feature>
<evidence type="ECO:0000256" key="3">
    <source>
        <dbReference type="ARBA" id="ARBA00022989"/>
    </source>
</evidence>
<dbReference type="PANTHER" id="PTHR46157">
    <property type="entry name" value="K(+) EFFLUX ANTIPORTER 3, CHLOROPLASTIC"/>
    <property type="match status" value="1"/>
</dbReference>